<protein>
    <submittedName>
        <fullName evidence="11">TonB-dependent receptor</fullName>
    </submittedName>
</protein>
<evidence type="ECO:0000256" key="4">
    <source>
        <dbReference type="ARBA" id="ARBA00022692"/>
    </source>
</evidence>
<evidence type="ECO:0000256" key="7">
    <source>
        <dbReference type="PROSITE-ProRule" id="PRU01360"/>
    </source>
</evidence>
<proteinExistence type="inferred from homology"/>
<dbReference type="InterPro" id="IPR037066">
    <property type="entry name" value="Plug_dom_sf"/>
</dbReference>
<comment type="caution">
    <text evidence="11">The sequence shown here is derived from an EMBL/GenBank/DDBJ whole genome shotgun (WGS) entry which is preliminary data.</text>
</comment>
<gene>
    <name evidence="11" type="ORF">AX660_02625</name>
</gene>
<dbReference type="Pfam" id="PF25183">
    <property type="entry name" value="OMP_b-brl_4"/>
    <property type="match status" value="1"/>
</dbReference>
<evidence type="ECO:0000256" key="6">
    <source>
        <dbReference type="ARBA" id="ARBA00023237"/>
    </source>
</evidence>
<dbReference type="Pfam" id="PF13620">
    <property type="entry name" value="CarboxypepD_reg"/>
    <property type="match status" value="1"/>
</dbReference>
<feature type="compositionally biased region" description="Basic and acidic residues" evidence="8">
    <location>
        <begin position="373"/>
        <end position="383"/>
    </location>
</feature>
<dbReference type="STRING" id="1799789.AX660_02625"/>
<feature type="chain" id="PRO_5007550146" evidence="9">
    <location>
        <begin position="28"/>
        <end position="992"/>
    </location>
</feature>
<dbReference type="Gene3D" id="2.170.130.10">
    <property type="entry name" value="TonB-dependent receptor, plug domain"/>
    <property type="match status" value="1"/>
</dbReference>
<evidence type="ECO:0000313" key="12">
    <source>
        <dbReference type="Proteomes" id="UP000070299"/>
    </source>
</evidence>
<evidence type="ECO:0000313" key="11">
    <source>
        <dbReference type="EMBL" id="KXI27004.1"/>
    </source>
</evidence>
<dbReference type="Gene3D" id="2.40.170.20">
    <property type="entry name" value="TonB-dependent receptor, beta-barrel domain"/>
    <property type="match status" value="1"/>
</dbReference>
<dbReference type="PROSITE" id="PS00018">
    <property type="entry name" value="EF_HAND_1"/>
    <property type="match status" value="1"/>
</dbReference>
<evidence type="ECO:0000256" key="3">
    <source>
        <dbReference type="ARBA" id="ARBA00022452"/>
    </source>
</evidence>
<comment type="similarity">
    <text evidence="7">Belongs to the TonB-dependent receptor family.</text>
</comment>
<evidence type="ECO:0000256" key="2">
    <source>
        <dbReference type="ARBA" id="ARBA00022448"/>
    </source>
</evidence>
<evidence type="ECO:0000256" key="8">
    <source>
        <dbReference type="SAM" id="MobiDB-lite"/>
    </source>
</evidence>
<dbReference type="SUPFAM" id="SSF56935">
    <property type="entry name" value="Porins"/>
    <property type="match status" value="1"/>
</dbReference>
<organism evidence="11 12">
    <name type="scientific">Paraglaciecola hydrolytica</name>
    <dbReference type="NCBI Taxonomy" id="1799789"/>
    <lineage>
        <taxon>Bacteria</taxon>
        <taxon>Pseudomonadati</taxon>
        <taxon>Pseudomonadota</taxon>
        <taxon>Gammaproteobacteria</taxon>
        <taxon>Alteromonadales</taxon>
        <taxon>Alteromonadaceae</taxon>
        <taxon>Paraglaciecola</taxon>
    </lineage>
</organism>
<feature type="domain" description="TonB-dependent transporter Oar-like beta-barrel" evidence="10">
    <location>
        <begin position="250"/>
        <end position="316"/>
    </location>
</feature>
<dbReference type="OrthoDB" id="9768147at2"/>
<keyword evidence="4 7" id="KW-0812">Transmembrane</keyword>
<dbReference type="RefSeq" id="WP_068381982.1">
    <property type="nucleotide sequence ID" value="NZ_LSNE01000018.1"/>
</dbReference>
<feature type="compositionally biased region" description="Polar residues" evidence="8">
    <location>
        <begin position="362"/>
        <end position="372"/>
    </location>
</feature>
<dbReference type="InterPro" id="IPR018247">
    <property type="entry name" value="EF_Hand_1_Ca_BS"/>
</dbReference>
<dbReference type="Proteomes" id="UP000070299">
    <property type="component" value="Unassembled WGS sequence"/>
</dbReference>
<sequence length="992" mass="108913">MGKIIFRKSLAALAVAASIGLSASAFAADTGGLKIKVTDANGRAIVGATVKVNTPESLTSKEAVSDAEGYVRLVGLDPSHKYHVDIAGNGYLPLAADQVRVVTGKNLSLSYVLNNEDMETIEVTGRQAATLDTTSSVVGLDLTLDLVDSLPTQRSYQSYLQLVPGVKPSAGNNPSSKSGVNYSDIPDSRYGGAGSSSDNVYYIDGVNVTDNSTGTFGANFNSEIIQEQQIITGGIPAKYAGGAGLVSRVSTKSGSNEFHGSINYYLQNDSLVSDYKPDSISEASFKNFDAAVTLGGPIIEDKLWFFASYQVKNEKNDVPDPATGAVARSVENDAKLGFGKLTWQATDDDRLTLTFFNDPTSISGTTQVTTPNNRDRAREQGGDNYKIDYSHSWDYLVLNVGYMDHEGELTDIAADQSNFNDVAFNGFPSSQATESLGGLGANTVRFRNKKGGYINLEYYLDTDFGDHSFEFGYEIENNENFSNQVYTGSDAARYTSISTQNAGVTLDEYIGAGWVGSRRFSGVDYARVITAINDSSDKAFYVDLLDTDADGVVSSAELGALTFDSTVGNPNGQINNYRIQQIVQAPAKLETKGQIFYVQDSWTLDQLTIVGGLRAEKWDHIDDSGNKIFTFGWDVAPRLSAVYDINGDGDSKVWGFAGRYYDPVRTNMTSFAGVLAGQVTEESLFIKDRWLNFRTRGGAKQPDAIFAPTTETTYTDEIMLGYSKNVSDDMTVSATYTDRKTKDILEDYDLDLYSNVLKDTLFELPISYFGYDTAPAANYFLANLEGAKRVYKGYEFSFRKHRSNDNWQMLASYTHNDAKGNSNSDSNADYQGDIERYDPRAPNQYGKQPGNIEDQLKFAGSYFFDNGFEIGAVYSWNSGTLYSETESVGGRHLPIAVDTPYEYGGYTHDWIREGAVGSHSTPSYGTLDLRVKYEMDFDIYKAEFFLDIFNALDNQAVIREQDLFYGGGGFEFGEAQAWIEPRRFYLGGRLSF</sequence>
<evidence type="ECO:0000256" key="1">
    <source>
        <dbReference type="ARBA" id="ARBA00004571"/>
    </source>
</evidence>
<evidence type="ECO:0000256" key="5">
    <source>
        <dbReference type="ARBA" id="ARBA00023136"/>
    </source>
</evidence>
<keyword evidence="12" id="KW-1185">Reference proteome</keyword>
<feature type="region of interest" description="Disordered" evidence="8">
    <location>
        <begin position="362"/>
        <end position="383"/>
    </location>
</feature>
<comment type="subcellular location">
    <subcellularLocation>
        <location evidence="1 7">Cell outer membrane</location>
        <topology evidence="1 7">Multi-pass membrane protein</topology>
    </subcellularLocation>
</comment>
<accession>A0A148KL13</accession>
<keyword evidence="5 7" id="KW-0472">Membrane</keyword>
<dbReference type="Gene3D" id="2.60.40.1120">
    <property type="entry name" value="Carboxypeptidase-like, regulatory domain"/>
    <property type="match status" value="1"/>
</dbReference>
<evidence type="ECO:0000259" key="10">
    <source>
        <dbReference type="Pfam" id="PF25183"/>
    </source>
</evidence>
<feature type="signal peptide" evidence="9">
    <location>
        <begin position="1"/>
        <end position="27"/>
    </location>
</feature>
<evidence type="ECO:0000256" key="9">
    <source>
        <dbReference type="SAM" id="SignalP"/>
    </source>
</evidence>
<keyword evidence="3 7" id="KW-1134">Transmembrane beta strand</keyword>
<dbReference type="EMBL" id="LSNE01000018">
    <property type="protein sequence ID" value="KXI27004.1"/>
    <property type="molecule type" value="Genomic_DNA"/>
</dbReference>
<reference evidence="12" key="1">
    <citation type="submission" date="2016-02" db="EMBL/GenBank/DDBJ databases">
        <authorList>
            <person name="Schultz-Johansen M."/>
            <person name="Glaring M.A."/>
            <person name="Bech P.K."/>
            <person name="Stougaard P."/>
        </authorList>
    </citation>
    <scope>NUCLEOTIDE SEQUENCE [LARGE SCALE GENOMIC DNA]</scope>
    <source>
        <strain evidence="12">S66</strain>
    </source>
</reference>
<dbReference type="InterPro" id="IPR057601">
    <property type="entry name" value="Oar-like_b-barrel"/>
</dbReference>
<keyword evidence="2 7" id="KW-0813">Transport</keyword>
<keyword evidence="6 7" id="KW-0998">Cell outer membrane</keyword>
<dbReference type="GO" id="GO:0009279">
    <property type="term" value="C:cell outer membrane"/>
    <property type="evidence" value="ECO:0007669"/>
    <property type="project" value="UniProtKB-SubCell"/>
</dbReference>
<dbReference type="InterPro" id="IPR039426">
    <property type="entry name" value="TonB-dep_rcpt-like"/>
</dbReference>
<name>A0A148KL13_9ALTE</name>
<dbReference type="InterPro" id="IPR036942">
    <property type="entry name" value="Beta-barrel_TonB_sf"/>
</dbReference>
<keyword evidence="11" id="KW-0675">Receptor</keyword>
<keyword evidence="9" id="KW-0732">Signal</keyword>
<dbReference type="PROSITE" id="PS52016">
    <property type="entry name" value="TONB_DEPENDENT_REC_3"/>
    <property type="match status" value="1"/>
</dbReference>
<dbReference type="AlphaFoldDB" id="A0A148KL13"/>